<keyword evidence="7" id="KW-0472">Membrane</keyword>
<evidence type="ECO:0000256" key="3">
    <source>
        <dbReference type="ARBA" id="ARBA00023110"/>
    </source>
</evidence>
<dbReference type="Pfam" id="PF00254">
    <property type="entry name" value="FKBP_C"/>
    <property type="match status" value="1"/>
</dbReference>
<evidence type="ECO:0000256" key="5">
    <source>
        <dbReference type="PROSITE-ProRule" id="PRU00277"/>
    </source>
</evidence>
<dbReference type="InterPro" id="IPR046357">
    <property type="entry name" value="PPIase_dom_sf"/>
</dbReference>
<sequence>MLLFLVLCGSAFLVNNSEGKRKNDLEIVVEHKPENCNRKARIGDTVAVHYTGALENGRVFDSSLVQGREPIQFELGKNRVIKGWEEGIKGMCVGEKRKLIIPPHLGYGKQGVSNVIPPESYLIFTTELMDIKTKPFLDLRSLFQVITWPAIGLVLAYYLYQRFKEQSKNQDKKSKDRKDHKKGKRK</sequence>
<reference evidence="10" key="1">
    <citation type="submission" date="2022-11" db="UniProtKB">
        <authorList>
            <consortium name="EnsemblMetazoa"/>
        </authorList>
    </citation>
    <scope>IDENTIFICATION</scope>
</reference>
<dbReference type="FunFam" id="3.10.50.40:FF:000006">
    <property type="entry name" value="Peptidyl-prolyl cis-trans isomerase"/>
    <property type="match status" value="1"/>
</dbReference>
<protein>
    <recommendedName>
        <fullName evidence="2 5">peptidylprolyl isomerase</fullName>
        <ecNumber evidence="2 5">5.2.1.8</ecNumber>
    </recommendedName>
</protein>
<proteinExistence type="predicted"/>
<comment type="catalytic activity">
    <reaction evidence="1 5">
        <text>[protein]-peptidylproline (omega=180) = [protein]-peptidylproline (omega=0)</text>
        <dbReference type="Rhea" id="RHEA:16237"/>
        <dbReference type="Rhea" id="RHEA-COMP:10747"/>
        <dbReference type="Rhea" id="RHEA-COMP:10748"/>
        <dbReference type="ChEBI" id="CHEBI:83833"/>
        <dbReference type="ChEBI" id="CHEBI:83834"/>
        <dbReference type="EC" id="5.2.1.8"/>
    </reaction>
</comment>
<dbReference type="InterPro" id="IPR044609">
    <property type="entry name" value="FKBP2/11"/>
</dbReference>
<dbReference type="KEGG" id="epa:110234457"/>
<keyword evidence="4 5" id="KW-0413">Isomerase</keyword>
<dbReference type="RefSeq" id="XP_020895494.1">
    <property type="nucleotide sequence ID" value="XM_021039835.2"/>
</dbReference>
<dbReference type="OMA" id="VFTCGLA"/>
<dbReference type="PROSITE" id="PS50059">
    <property type="entry name" value="FKBP_PPIASE"/>
    <property type="match status" value="1"/>
</dbReference>
<evidence type="ECO:0000256" key="2">
    <source>
        <dbReference type="ARBA" id="ARBA00013194"/>
    </source>
</evidence>
<evidence type="ECO:0000313" key="10">
    <source>
        <dbReference type="EnsemblMetazoa" id="XP_020895494.1"/>
    </source>
</evidence>
<dbReference type="GeneID" id="110234457"/>
<keyword evidence="11" id="KW-1185">Reference proteome</keyword>
<keyword evidence="7" id="KW-1133">Transmembrane helix</keyword>
<keyword evidence="3 5" id="KW-0697">Rotamase</keyword>
<dbReference type="PANTHER" id="PTHR45779:SF5">
    <property type="entry name" value="PEPTIDYLPROLYL ISOMERASE"/>
    <property type="match status" value="1"/>
</dbReference>
<dbReference type="Proteomes" id="UP000887567">
    <property type="component" value="Unplaced"/>
</dbReference>
<feature type="chain" id="PRO_5037080472" description="peptidylprolyl isomerase" evidence="8">
    <location>
        <begin position="20"/>
        <end position="186"/>
    </location>
</feature>
<keyword evidence="7" id="KW-0812">Transmembrane</keyword>
<feature type="transmembrane region" description="Helical" evidence="7">
    <location>
        <begin position="142"/>
        <end position="160"/>
    </location>
</feature>
<evidence type="ECO:0000256" key="7">
    <source>
        <dbReference type="SAM" id="Phobius"/>
    </source>
</evidence>
<evidence type="ECO:0000256" key="1">
    <source>
        <dbReference type="ARBA" id="ARBA00000971"/>
    </source>
</evidence>
<dbReference type="EnsemblMetazoa" id="XM_021039835.2">
    <property type="protein sequence ID" value="XP_020895494.1"/>
    <property type="gene ID" value="LOC110234457"/>
</dbReference>
<evidence type="ECO:0000256" key="6">
    <source>
        <dbReference type="SAM" id="MobiDB-lite"/>
    </source>
</evidence>
<feature type="region of interest" description="Disordered" evidence="6">
    <location>
        <begin position="166"/>
        <end position="186"/>
    </location>
</feature>
<feature type="compositionally biased region" description="Basic and acidic residues" evidence="6">
    <location>
        <begin position="166"/>
        <end position="177"/>
    </location>
</feature>
<evidence type="ECO:0000313" key="11">
    <source>
        <dbReference type="Proteomes" id="UP000887567"/>
    </source>
</evidence>
<dbReference type="GO" id="GO:0005783">
    <property type="term" value="C:endoplasmic reticulum"/>
    <property type="evidence" value="ECO:0007669"/>
    <property type="project" value="TreeGrafter"/>
</dbReference>
<keyword evidence="8" id="KW-0732">Signal</keyword>
<feature type="domain" description="PPIase FKBP-type" evidence="9">
    <location>
        <begin position="43"/>
        <end position="132"/>
    </location>
</feature>
<dbReference type="GO" id="GO:0003755">
    <property type="term" value="F:peptidyl-prolyl cis-trans isomerase activity"/>
    <property type="evidence" value="ECO:0007669"/>
    <property type="project" value="UniProtKB-KW"/>
</dbReference>
<feature type="signal peptide" evidence="8">
    <location>
        <begin position="1"/>
        <end position="19"/>
    </location>
</feature>
<dbReference type="AlphaFoldDB" id="A0A913WX51"/>
<evidence type="ECO:0000256" key="8">
    <source>
        <dbReference type="SAM" id="SignalP"/>
    </source>
</evidence>
<dbReference type="PANTHER" id="PTHR45779">
    <property type="entry name" value="PEPTIDYLPROLYL ISOMERASE"/>
    <property type="match status" value="1"/>
</dbReference>
<evidence type="ECO:0000259" key="9">
    <source>
        <dbReference type="PROSITE" id="PS50059"/>
    </source>
</evidence>
<dbReference type="OrthoDB" id="77911at2759"/>
<name>A0A913WX51_EXADI</name>
<dbReference type="Gene3D" id="3.10.50.40">
    <property type="match status" value="1"/>
</dbReference>
<evidence type="ECO:0000256" key="4">
    <source>
        <dbReference type="ARBA" id="ARBA00023235"/>
    </source>
</evidence>
<organism evidence="10 11">
    <name type="scientific">Exaiptasia diaphana</name>
    <name type="common">Tropical sea anemone</name>
    <name type="synonym">Aiptasia pulchella</name>
    <dbReference type="NCBI Taxonomy" id="2652724"/>
    <lineage>
        <taxon>Eukaryota</taxon>
        <taxon>Metazoa</taxon>
        <taxon>Cnidaria</taxon>
        <taxon>Anthozoa</taxon>
        <taxon>Hexacorallia</taxon>
        <taxon>Actiniaria</taxon>
        <taxon>Aiptasiidae</taxon>
        <taxon>Exaiptasia</taxon>
    </lineage>
</organism>
<dbReference type="EC" id="5.2.1.8" evidence="2 5"/>
<dbReference type="InterPro" id="IPR001179">
    <property type="entry name" value="PPIase_FKBP_dom"/>
</dbReference>
<dbReference type="SUPFAM" id="SSF54534">
    <property type="entry name" value="FKBP-like"/>
    <property type="match status" value="1"/>
</dbReference>
<accession>A0A913WX51</accession>